<dbReference type="EMBL" id="JACHGH010000018">
    <property type="protein sequence ID" value="MBB6455326.1"/>
    <property type="molecule type" value="Genomic_DNA"/>
</dbReference>
<keyword evidence="1" id="KW-1133">Transmembrane helix</keyword>
<evidence type="ECO:0000256" key="1">
    <source>
        <dbReference type="SAM" id="Phobius"/>
    </source>
</evidence>
<accession>A0A841QAA1</accession>
<evidence type="ECO:0000313" key="2">
    <source>
        <dbReference type="EMBL" id="MBB6455326.1"/>
    </source>
</evidence>
<proteinExistence type="predicted"/>
<reference evidence="2 3" key="1">
    <citation type="submission" date="2020-08" db="EMBL/GenBank/DDBJ databases">
        <title>Genomic Encyclopedia of Type Strains, Phase IV (KMG-IV): sequencing the most valuable type-strain genomes for metagenomic binning, comparative biology and taxonomic classification.</title>
        <authorList>
            <person name="Goeker M."/>
        </authorList>
    </citation>
    <scope>NUCLEOTIDE SEQUENCE [LARGE SCALE GENOMIC DNA]</scope>
    <source>
        <strain evidence="2 3">DSM 19612</strain>
    </source>
</reference>
<sequence>MKKILTFILTLGILAAATYGISNMLHQPFIDFAFLIGILGMIVIRFFNSAGGYTSKSMDMSIQGRTGIKMEQNDRKFEPNIAFYTAMAYTILTGIVTFIHYKDYFFN</sequence>
<feature type="transmembrane region" description="Helical" evidence="1">
    <location>
        <begin position="30"/>
        <end position="48"/>
    </location>
</feature>
<feature type="transmembrane region" description="Helical" evidence="1">
    <location>
        <begin position="81"/>
        <end position="101"/>
    </location>
</feature>
<dbReference type="AlphaFoldDB" id="A0A841QAA1"/>
<comment type="caution">
    <text evidence="2">The sequence shown here is derived from an EMBL/GenBank/DDBJ whole genome shotgun (WGS) entry which is preliminary data.</text>
</comment>
<keyword evidence="1" id="KW-0812">Transmembrane</keyword>
<dbReference type="RefSeq" id="WP_174497796.1">
    <property type="nucleotide sequence ID" value="NZ_CADDWK010000019.1"/>
</dbReference>
<organism evidence="2 3">
    <name type="scientific">Salirhabdus euzebyi</name>
    <dbReference type="NCBI Taxonomy" id="394506"/>
    <lineage>
        <taxon>Bacteria</taxon>
        <taxon>Bacillati</taxon>
        <taxon>Bacillota</taxon>
        <taxon>Bacilli</taxon>
        <taxon>Bacillales</taxon>
        <taxon>Bacillaceae</taxon>
        <taxon>Salirhabdus</taxon>
    </lineage>
</organism>
<gene>
    <name evidence="2" type="ORF">HNQ94_003826</name>
</gene>
<dbReference type="Proteomes" id="UP000581688">
    <property type="component" value="Unassembled WGS sequence"/>
</dbReference>
<keyword evidence="1" id="KW-0472">Membrane</keyword>
<keyword evidence="3" id="KW-1185">Reference proteome</keyword>
<protein>
    <recommendedName>
        <fullName evidence="4">DUF3899 domain-containing protein</fullName>
    </recommendedName>
</protein>
<evidence type="ECO:0000313" key="3">
    <source>
        <dbReference type="Proteomes" id="UP000581688"/>
    </source>
</evidence>
<evidence type="ECO:0008006" key="4">
    <source>
        <dbReference type="Google" id="ProtNLM"/>
    </source>
</evidence>
<name>A0A841QAA1_9BACI</name>